<evidence type="ECO:0000256" key="3">
    <source>
        <dbReference type="SAM" id="Phobius"/>
    </source>
</evidence>
<dbReference type="NCBIfam" id="TIGR01643">
    <property type="entry name" value="YD_repeat_2x"/>
    <property type="match status" value="1"/>
</dbReference>
<evidence type="ECO:0000313" key="5">
    <source>
        <dbReference type="EMBL" id="MBC3294152.1"/>
    </source>
</evidence>
<dbReference type="Gene3D" id="2.180.10.10">
    <property type="entry name" value="RHS repeat-associated core"/>
    <property type="match status" value="2"/>
</dbReference>
<keyword evidence="3" id="KW-0812">Transmembrane</keyword>
<proteinExistence type="predicted"/>
<gene>
    <name evidence="6" type="ORF">HU722_0006210</name>
    <name evidence="5" type="ORF">HU722_21760</name>
</gene>
<feature type="transmembrane region" description="Helical" evidence="3">
    <location>
        <begin position="1372"/>
        <end position="1401"/>
    </location>
</feature>
<reference evidence="5" key="1">
    <citation type="journal article" date="2020" name="Microorganisms">
        <title>Reliable Identification of Environmental Pseudomonas Isolates Using the rpoD Gene.</title>
        <authorList>
            <consortium name="The Broad Institute Genome Sequencing Platform"/>
            <person name="Girard L."/>
            <person name="Lood C."/>
            <person name="Rokni-Zadeh H."/>
            <person name="van Noort V."/>
            <person name="Lavigne R."/>
            <person name="De Mot R."/>
        </authorList>
    </citation>
    <scope>NUCLEOTIDE SEQUENCE [LARGE SCALE GENOMIC DNA]</scope>
    <source>
        <strain evidence="5">SWRI145</strain>
    </source>
</reference>
<dbReference type="InterPro" id="IPR006530">
    <property type="entry name" value="YD"/>
</dbReference>
<dbReference type="InterPro" id="IPR056823">
    <property type="entry name" value="TEN-like_YD-shell"/>
</dbReference>
<protein>
    <submittedName>
        <fullName evidence="5">RHS repeat-associated core domain-containing protein</fullName>
    </submittedName>
</protein>
<feature type="transmembrane region" description="Helical" evidence="3">
    <location>
        <begin position="1407"/>
        <end position="1429"/>
    </location>
</feature>
<sequence length="1604" mass="174973">MNVYSNAFCFGSYLAGSVDDRTLQYTSKVQLATLYPNGPLEVSKDVTLSFSMLNTQPSRYGIGWRISNTEFDVDNLTLTLLTGERYKTQSLPSVGGTLAFTDRKLRDLVVKRPAADTLHVVYKDGTVEVLKKHGSTVPYRINTIQFENGESLSFRYALGEHLDRILNQKGEELVVLTYSQSWILSTVDTLVGGGRYARVRFSYANEYLTGVTVPYDRSGPPGSAAYTFAYTVFRNGLSAIESVKRPMGGEERIVYSENTLAYGNNQYIPSVDTWVQIPGANQPRMIRKYSYSPGSNFSGYPFSGGFQEGEDNLLKVAGAYVYWSEETRIDAADNDKVLMVTRTTYNKFHLQTEKTVRRDGTISKTSVIYNVVAGQFSDQPANYAIPKTVTQRYERAGNPAREVSEHIETDDFGNELSLTEVSGVRTEYSYYPITGEAAKCPADSHNLFPRYVKQERLFPVGATVAARVTDYTHTRLPATGASYFVLQQSILQAGSFSQQHTYYSAPAELVGRLETSSCTIAGLTLVSNFSYTIAGDRLIETRRLLGREGQWVESQRTLSLVNRRQESMIRDGGCAVALAFDVNGRLVEEVVSPGKPQQAKRNYAYHFSTQSNAAHLITTDAQGRQVVTRFDGLGRQVSDNQLMAGPLERAIGTRTYDALGQLIEQVDFDYVTDGQRVLKTVYSYNGWGNPSSVTGPDGRVLIDEYDPQLNLKVEGVEGGERLKTYFNEHSQPVKVERLDASNNGVEVESRTYDGLGRCLLVKDINGTSSEFTYDTFGRLLTVLQKPVDGTPQRLRKIDYAPGTSSETVSALLIDGKQLGTRSYDSLGRMTSQSRGTGQASTWEYEAGWMAPVAMVSPRGARQSITYDKELDVQTKVEMTGLPVSTYKHDYVAGTLTRTETNGLIHEYVHDENGHLEKETQNINGTSLTALYSYSPGGRLLHQTAADGQVSRLDYDERGRFTKIVTGSMVVEQSYDTLGRPQNLTTAYGSTEVVTMLSYDGLGRESSRRFEQNGALLQVITSTYDANSMLATRVLTDASSQVVTDEKFTYDAFLRLKTYRCEGREQPKDQLGRGVVGQVFSFDSLNNITQVITSFTDGTQDTCVRFFTGTDPTCLTRLTHTLPVQDVTLTYDAAGNLQVGASGQTYTYNSFDQLTGVRANALQYSYEYDAESRQVLASRGNEPPVKLMYVEDRLDTVVEGNKKIRFADGGDQVLARSGGVDGPQLHTNDASGSVRGISAPGLAHVRRHYTPYGDAQVVPNDGKTRTMADLQLPAFNGHRLDASCNLYILGNGQRVYDPSLLVFLQVDPLAPFDEGGFNSYAYCACNPINLMDPSGLWPSWLKWVLTGTALALSIVTVGFATPGLMAAAAAYTAAATAAGLAAASGGAAAVAATASAATAAMVVASKSAVFIASALGVVGGTLSTAALGIAEVDRMTGWDRSHHIRNLGWASLGFSIASWTASIGGAYTSANLAYNAAAKAGTAKDFVKYAGFFDTPLGSGLQAAGKRMVGLTYKFTDKQGVTTFSKVYGVTRFALRTTNFGRAIEARSKAASPASESGPTGPGSNASAQPQAAGSLFFDMPTSSAGYFQAFRDEESRIRQPSWWN</sequence>
<dbReference type="InterPro" id="IPR050708">
    <property type="entry name" value="T6SS_VgrG/RHS"/>
</dbReference>
<feature type="transmembrane region" description="Helical" evidence="3">
    <location>
        <begin position="1339"/>
        <end position="1360"/>
    </location>
</feature>
<evidence type="ECO:0000313" key="7">
    <source>
        <dbReference type="Proteomes" id="UP000615613"/>
    </source>
</evidence>
<evidence type="ECO:0000259" key="4">
    <source>
        <dbReference type="Pfam" id="PF25023"/>
    </source>
</evidence>
<keyword evidence="7" id="KW-1185">Reference proteome</keyword>
<keyword evidence="3" id="KW-1133">Transmembrane helix</keyword>
<dbReference type="PANTHER" id="PTHR32305:SF15">
    <property type="entry name" value="PROTEIN RHSA-RELATED"/>
    <property type="match status" value="1"/>
</dbReference>
<name>A0A8I0CXU8_9PSED</name>
<feature type="region of interest" description="Disordered" evidence="2">
    <location>
        <begin position="1545"/>
        <end position="1570"/>
    </location>
</feature>
<keyword evidence="3" id="KW-0472">Membrane</keyword>
<accession>A0A8I0CXU8</accession>
<evidence type="ECO:0000256" key="1">
    <source>
        <dbReference type="ARBA" id="ARBA00022737"/>
    </source>
</evidence>
<keyword evidence="1" id="KW-0677">Repeat</keyword>
<dbReference type="InterPro" id="IPR022385">
    <property type="entry name" value="Rhs_assc_core"/>
</dbReference>
<dbReference type="NCBIfam" id="TIGR03696">
    <property type="entry name" value="Rhs_assc_core"/>
    <property type="match status" value="1"/>
</dbReference>
<dbReference type="EMBL" id="CP077084">
    <property type="protein sequence ID" value="QXH85060.1"/>
    <property type="molecule type" value="Genomic_DNA"/>
</dbReference>
<dbReference type="EMBL" id="JABWQF010000013">
    <property type="protein sequence ID" value="MBC3294152.1"/>
    <property type="molecule type" value="Genomic_DNA"/>
</dbReference>
<dbReference type="PANTHER" id="PTHR32305">
    <property type="match status" value="1"/>
</dbReference>
<feature type="domain" description="Teneurin-like YD-shell" evidence="4">
    <location>
        <begin position="819"/>
        <end position="1050"/>
    </location>
</feature>
<dbReference type="Pfam" id="PF25023">
    <property type="entry name" value="TEN_YD-shell"/>
    <property type="match status" value="1"/>
</dbReference>
<feature type="compositionally biased region" description="Polar residues" evidence="2">
    <location>
        <begin position="1553"/>
        <end position="1570"/>
    </location>
</feature>
<dbReference type="RefSeq" id="WP_065879582.1">
    <property type="nucleotide sequence ID" value="NZ_CP077084.1"/>
</dbReference>
<evidence type="ECO:0000313" key="6">
    <source>
        <dbReference type="EMBL" id="QXH85060.1"/>
    </source>
</evidence>
<evidence type="ECO:0000256" key="2">
    <source>
        <dbReference type="SAM" id="MobiDB-lite"/>
    </source>
</evidence>
<dbReference type="Proteomes" id="UP000615613">
    <property type="component" value="Chromosome"/>
</dbReference>
<organism evidence="5">
    <name type="scientific">Pseudomonas tritici</name>
    <dbReference type="NCBI Taxonomy" id="2745518"/>
    <lineage>
        <taxon>Bacteria</taxon>
        <taxon>Pseudomonadati</taxon>
        <taxon>Pseudomonadota</taxon>
        <taxon>Gammaproteobacteria</taxon>
        <taxon>Pseudomonadales</taxon>
        <taxon>Pseudomonadaceae</taxon>
        <taxon>Pseudomonas</taxon>
    </lineage>
</organism>
<dbReference type="KEGG" id="ptrt:HU722_0006210"/>
<reference evidence="6" key="2">
    <citation type="submission" date="2021-06" db="EMBL/GenBank/DDBJ databases">
        <title>Updating the genus Pseudomonas: Description of 43 new species and partition of the Pseudomonas putida group.</title>
        <authorList>
            <person name="Girard L."/>
            <person name="Lood C."/>
            <person name="Vandamme P."/>
            <person name="Rokni-Zadeh H."/>
            <person name="van Noort V."/>
            <person name="Hofte M."/>
            <person name="Lavigne R."/>
            <person name="De Mot R."/>
        </authorList>
    </citation>
    <scope>NUCLEOTIDE SEQUENCE</scope>
    <source>
        <strain evidence="6">SWRI145</strain>
    </source>
</reference>